<sequence length="99" mass="11246">MGMKLCHHLQNTSSEALLVSLLSARKRAAMRHSSLGPVHLGKRLMAYCSDQTHANMKKGCQILEIQLHIIHSDDEYSLQGHHLRDAISRDREKGLIPFY</sequence>
<proteinExistence type="inferred from homology"/>
<keyword evidence="4 5" id="KW-0456">Lyase</keyword>
<reference evidence="6 7" key="1">
    <citation type="submission" date="2023-02" db="EMBL/GenBank/DDBJ databases">
        <title>LHISI_Scaffold_Assembly.</title>
        <authorList>
            <person name="Stuart O.P."/>
            <person name="Cleave R."/>
            <person name="Magrath M.J.L."/>
            <person name="Mikheyev A.S."/>
        </authorList>
    </citation>
    <scope>NUCLEOTIDE SEQUENCE [LARGE SCALE GENOMIC DNA]</scope>
    <source>
        <strain evidence="6">Daus_M_001</strain>
        <tissue evidence="6">Leg muscle</tissue>
    </source>
</reference>
<dbReference type="InterPro" id="IPR010977">
    <property type="entry name" value="Aromatic_deC"/>
</dbReference>
<evidence type="ECO:0000256" key="5">
    <source>
        <dbReference type="RuleBase" id="RU000382"/>
    </source>
</evidence>
<keyword evidence="7" id="KW-1185">Reference proteome</keyword>
<dbReference type="Gene3D" id="3.40.640.10">
    <property type="entry name" value="Type I PLP-dependent aspartate aminotransferase-like (Major domain)"/>
    <property type="match status" value="1"/>
</dbReference>
<accession>A0ABQ9IFI6</accession>
<evidence type="ECO:0000256" key="1">
    <source>
        <dbReference type="ARBA" id="ARBA00001933"/>
    </source>
</evidence>
<comment type="caution">
    <text evidence="6">The sequence shown here is derived from an EMBL/GenBank/DDBJ whole genome shotgun (WGS) entry which is preliminary data.</text>
</comment>
<comment type="cofactor">
    <cofactor evidence="1 5">
        <name>pyridoxal 5'-phosphate</name>
        <dbReference type="ChEBI" id="CHEBI:597326"/>
    </cofactor>
</comment>
<dbReference type="InterPro" id="IPR002129">
    <property type="entry name" value="PyrdxlP-dep_de-COase"/>
</dbReference>
<organism evidence="6 7">
    <name type="scientific">Dryococelus australis</name>
    <dbReference type="NCBI Taxonomy" id="614101"/>
    <lineage>
        <taxon>Eukaryota</taxon>
        <taxon>Metazoa</taxon>
        <taxon>Ecdysozoa</taxon>
        <taxon>Arthropoda</taxon>
        <taxon>Hexapoda</taxon>
        <taxon>Insecta</taxon>
        <taxon>Pterygota</taxon>
        <taxon>Neoptera</taxon>
        <taxon>Polyneoptera</taxon>
        <taxon>Phasmatodea</taxon>
        <taxon>Verophasmatodea</taxon>
        <taxon>Anareolatae</taxon>
        <taxon>Phasmatidae</taxon>
        <taxon>Eurycanthinae</taxon>
        <taxon>Dryococelus</taxon>
    </lineage>
</organism>
<keyword evidence="2" id="KW-0210">Decarboxylase</keyword>
<protein>
    <submittedName>
        <fullName evidence="6">Uncharacterized protein</fullName>
    </submittedName>
</protein>
<name>A0ABQ9IFI6_9NEOP</name>
<dbReference type="EMBL" id="JARBHB010000001">
    <property type="protein sequence ID" value="KAJ8895381.1"/>
    <property type="molecule type" value="Genomic_DNA"/>
</dbReference>
<dbReference type="Pfam" id="PF00282">
    <property type="entry name" value="Pyridoxal_deC"/>
    <property type="match status" value="1"/>
</dbReference>
<dbReference type="InterPro" id="IPR015421">
    <property type="entry name" value="PyrdxlP-dep_Trfase_major"/>
</dbReference>
<evidence type="ECO:0000256" key="3">
    <source>
        <dbReference type="ARBA" id="ARBA00022898"/>
    </source>
</evidence>
<dbReference type="Proteomes" id="UP001159363">
    <property type="component" value="Chromosome 1"/>
</dbReference>
<dbReference type="InterPro" id="IPR015424">
    <property type="entry name" value="PyrdxlP-dep_Trfase"/>
</dbReference>
<dbReference type="PANTHER" id="PTHR11999">
    <property type="entry name" value="GROUP II PYRIDOXAL-5-PHOSPHATE DECARBOXYLASE"/>
    <property type="match status" value="1"/>
</dbReference>
<dbReference type="PANTHER" id="PTHR11999:SF70">
    <property type="entry name" value="MIP05841P"/>
    <property type="match status" value="1"/>
</dbReference>
<feature type="non-terminal residue" evidence="6">
    <location>
        <position position="99"/>
    </location>
</feature>
<evidence type="ECO:0000313" key="7">
    <source>
        <dbReference type="Proteomes" id="UP001159363"/>
    </source>
</evidence>
<evidence type="ECO:0000256" key="4">
    <source>
        <dbReference type="ARBA" id="ARBA00023239"/>
    </source>
</evidence>
<comment type="similarity">
    <text evidence="5">Belongs to the group II decarboxylase family.</text>
</comment>
<evidence type="ECO:0000256" key="2">
    <source>
        <dbReference type="ARBA" id="ARBA00022793"/>
    </source>
</evidence>
<keyword evidence="3 5" id="KW-0663">Pyridoxal phosphate</keyword>
<gene>
    <name evidence="6" type="ORF">PR048_000713</name>
</gene>
<dbReference type="SUPFAM" id="SSF53383">
    <property type="entry name" value="PLP-dependent transferases"/>
    <property type="match status" value="1"/>
</dbReference>
<evidence type="ECO:0000313" key="6">
    <source>
        <dbReference type="EMBL" id="KAJ8895381.1"/>
    </source>
</evidence>